<dbReference type="EMBL" id="JACHJL010000015">
    <property type="protein sequence ID" value="MBB5938279.1"/>
    <property type="molecule type" value="Genomic_DNA"/>
</dbReference>
<feature type="compositionally biased region" description="Polar residues" evidence="1">
    <location>
        <begin position="104"/>
        <end position="116"/>
    </location>
</feature>
<name>A0A7W9V1Z1_9ACTN</name>
<feature type="compositionally biased region" description="Basic and acidic residues" evidence="1">
    <location>
        <begin position="81"/>
        <end position="91"/>
    </location>
</feature>
<protein>
    <submittedName>
        <fullName evidence="2">Uncharacterized protein</fullName>
    </submittedName>
</protein>
<evidence type="ECO:0000313" key="3">
    <source>
        <dbReference type="Proteomes" id="UP000588098"/>
    </source>
</evidence>
<proteinExistence type="predicted"/>
<evidence type="ECO:0000313" key="2">
    <source>
        <dbReference type="EMBL" id="MBB5938279.1"/>
    </source>
</evidence>
<dbReference type="RefSeq" id="WP_184575901.1">
    <property type="nucleotide sequence ID" value="NZ_JACHJL010000015.1"/>
</dbReference>
<reference evidence="2 3" key="1">
    <citation type="submission" date="2020-08" db="EMBL/GenBank/DDBJ databases">
        <title>Genomic Encyclopedia of Type Strains, Phase III (KMG-III): the genomes of soil and plant-associated and newly described type strains.</title>
        <authorList>
            <person name="Whitman W."/>
        </authorList>
    </citation>
    <scope>NUCLEOTIDE SEQUENCE [LARGE SCALE GENOMIC DNA]</scope>
    <source>
        <strain evidence="2 3">CECT 8305</strain>
    </source>
</reference>
<gene>
    <name evidence="2" type="ORF">FHS42_005367</name>
</gene>
<comment type="caution">
    <text evidence="2">The sequence shown here is derived from an EMBL/GenBank/DDBJ whole genome shotgun (WGS) entry which is preliminary data.</text>
</comment>
<evidence type="ECO:0000256" key="1">
    <source>
        <dbReference type="SAM" id="MobiDB-lite"/>
    </source>
</evidence>
<feature type="region of interest" description="Disordered" evidence="1">
    <location>
        <begin position="78"/>
        <end position="116"/>
    </location>
</feature>
<dbReference type="AlphaFoldDB" id="A0A7W9V1Z1"/>
<accession>A0A7W9V1Z1</accession>
<keyword evidence="3" id="KW-1185">Reference proteome</keyword>
<dbReference type="Proteomes" id="UP000588098">
    <property type="component" value="Unassembled WGS sequence"/>
</dbReference>
<organism evidence="2 3">
    <name type="scientific">Streptomyces zagrosensis</name>
    <dbReference type="NCBI Taxonomy" id="1042984"/>
    <lineage>
        <taxon>Bacteria</taxon>
        <taxon>Bacillati</taxon>
        <taxon>Actinomycetota</taxon>
        <taxon>Actinomycetes</taxon>
        <taxon>Kitasatosporales</taxon>
        <taxon>Streptomycetaceae</taxon>
        <taxon>Streptomyces</taxon>
    </lineage>
</organism>
<sequence>MRYGEKSYEAAMTSAMTDDTAAMASQKSAIDPIGTALAGERVLLPRRVPHRGPVFSCGGQQLAPTLAVLLLNEMDESAEVADGRGDQERLHRGTVAKTYPRIAPSNSSEAQAISRS</sequence>